<dbReference type="GO" id="GO:0008664">
    <property type="term" value="F:RNA 2',3'-cyclic 3'-phosphodiesterase activity"/>
    <property type="evidence" value="ECO:0007669"/>
    <property type="project" value="UniProtKB-EC"/>
</dbReference>
<comment type="similarity">
    <text evidence="2">Belongs to the 2H phosphoesterase superfamily. ThpR family.</text>
</comment>
<name>A0A0G1S595_9BACT</name>
<evidence type="ECO:0000256" key="2">
    <source>
        <dbReference type="HAMAP-Rule" id="MF_01940"/>
    </source>
</evidence>
<keyword evidence="1 2" id="KW-0378">Hydrolase</keyword>
<reference evidence="3 4" key="1">
    <citation type="journal article" date="2015" name="Nature">
        <title>rRNA introns, odd ribosomes, and small enigmatic genomes across a large radiation of phyla.</title>
        <authorList>
            <person name="Brown C.T."/>
            <person name="Hug L.A."/>
            <person name="Thomas B.C."/>
            <person name="Sharon I."/>
            <person name="Castelle C.J."/>
            <person name="Singh A."/>
            <person name="Wilkins M.J."/>
            <person name="Williams K.H."/>
            <person name="Banfield J.F."/>
        </authorList>
    </citation>
    <scope>NUCLEOTIDE SEQUENCE [LARGE SCALE GENOMIC DNA]</scope>
</reference>
<comment type="catalytic activity">
    <reaction evidence="2">
        <text>a 3'-end 2',3'-cyclophospho-ribonucleotide-RNA + H2O = a 3'-end 2'-phospho-ribonucleotide-RNA + H(+)</text>
        <dbReference type="Rhea" id="RHEA:11828"/>
        <dbReference type="Rhea" id="RHEA-COMP:10464"/>
        <dbReference type="Rhea" id="RHEA-COMP:17353"/>
        <dbReference type="ChEBI" id="CHEBI:15377"/>
        <dbReference type="ChEBI" id="CHEBI:15378"/>
        <dbReference type="ChEBI" id="CHEBI:83064"/>
        <dbReference type="ChEBI" id="CHEBI:173113"/>
        <dbReference type="EC" id="3.1.4.58"/>
    </reaction>
</comment>
<dbReference type="InterPro" id="IPR004175">
    <property type="entry name" value="RNA_CPDase"/>
</dbReference>
<keyword evidence="3" id="KW-0436">Ligase</keyword>
<dbReference type="SUPFAM" id="SSF55144">
    <property type="entry name" value="LigT-like"/>
    <property type="match status" value="1"/>
</dbReference>
<dbReference type="GO" id="GO:0016874">
    <property type="term" value="F:ligase activity"/>
    <property type="evidence" value="ECO:0007669"/>
    <property type="project" value="UniProtKB-KW"/>
</dbReference>
<dbReference type="GO" id="GO:0004113">
    <property type="term" value="F:2',3'-cyclic-nucleotide 3'-phosphodiesterase activity"/>
    <property type="evidence" value="ECO:0007669"/>
    <property type="project" value="InterPro"/>
</dbReference>
<accession>A0A0G1S595</accession>
<proteinExistence type="inferred from homology"/>
<feature type="short sequence motif" description="HXTX 1" evidence="2">
    <location>
        <begin position="42"/>
        <end position="45"/>
    </location>
</feature>
<gene>
    <name evidence="3" type="ORF">UX87_C0007G0070</name>
</gene>
<sequence length="187" mass="21482">MKHRLFIAITPPQSFKVRVSALQLDLDNLGLPVRWEEPEKLHLTLSFLARVSDEQMSHINALLRRVSSRTTPLEISPLFLETLYQKHEPSLIYLGLAGDITALKGLYSQLYRELTEMGFPQRKRFLPHITVGRLKKADPALTKKFLDRLDGYQFSPPDAFTVNSLDLYRSLISRAGSTYQLVNRFPL</sequence>
<dbReference type="PANTHER" id="PTHR35561:SF1">
    <property type="entry name" value="RNA 2',3'-CYCLIC PHOSPHODIESTERASE"/>
    <property type="match status" value="1"/>
</dbReference>
<protein>
    <recommendedName>
        <fullName evidence="2">RNA 2',3'-cyclic phosphodiesterase</fullName>
        <shortName evidence="2">RNA 2',3'-CPDase</shortName>
        <ecNumber evidence="2">3.1.4.58</ecNumber>
    </recommendedName>
</protein>
<dbReference type="EC" id="3.1.4.58" evidence="2"/>
<dbReference type="NCBIfam" id="TIGR02258">
    <property type="entry name" value="2_5_ligase"/>
    <property type="match status" value="1"/>
</dbReference>
<feature type="active site" description="Proton donor" evidence="2">
    <location>
        <position position="42"/>
    </location>
</feature>
<comment type="caution">
    <text evidence="3">The sequence shown here is derived from an EMBL/GenBank/DDBJ whole genome shotgun (WGS) entry which is preliminary data.</text>
</comment>
<organism evidence="3 4">
    <name type="scientific">Candidatus Amesbacteria bacterium GW2011_GWA1_47_16</name>
    <dbReference type="NCBI Taxonomy" id="1618353"/>
    <lineage>
        <taxon>Bacteria</taxon>
        <taxon>Candidatus Amesiibacteriota</taxon>
    </lineage>
</organism>
<feature type="short sequence motif" description="HXTX 2" evidence="2">
    <location>
        <begin position="128"/>
        <end position="131"/>
    </location>
</feature>
<evidence type="ECO:0000313" key="3">
    <source>
        <dbReference type="EMBL" id="KKU64562.1"/>
    </source>
</evidence>
<feature type="active site" description="Proton acceptor" evidence="2">
    <location>
        <position position="128"/>
    </location>
</feature>
<dbReference type="InterPro" id="IPR009097">
    <property type="entry name" value="Cyclic_Pdiesterase"/>
</dbReference>
<dbReference type="PANTHER" id="PTHR35561">
    <property type="entry name" value="RNA 2',3'-CYCLIC PHOSPHODIESTERASE"/>
    <property type="match status" value="1"/>
</dbReference>
<dbReference type="Pfam" id="PF13563">
    <property type="entry name" value="2_5_RNA_ligase2"/>
    <property type="match status" value="1"/>
</dbReference>
<evidence type="ECO:0000256" key="1">
    <source>
        <dbReference type="ARBA" id="ARBA00022801"/>
    </source>
</evidence>
<dbReference type="AlphaFoldDB" id="A0A0G1S595"/>
<comment type="function">
    <text evidence="2">Hydrolyzes RNA 2',3'-cyclic phosphodiester to an RNA 2'-phosphomonoester.</text>
</comment>
<dbReference type="Proteomes" id="UP000034364">
    <property type="component" value="Unassembled WGS sequence"/>
</dbReference>
<dbReference type="HAMAP" id="MF_01940">
    <property type="entry name" value="RNA_CPDase"/>
    <property type="match status" value="1"/>
</dbReference>
<dbReference type="Gene3D" id="3.90.1140.10">
    <property type="entry name" value="Cyclic phosphodiesterase"/>
    <property type="match status" value="1"/>
</dbReference>
<evidence type="ECO:0000313" key="4">
    <source>
        <dbReference type="Proteomes" id="UP000034364"/>
    </source>
</evidence>
<dbReference type="EMBL" id="LCNV01000007">
    <property type="protein sequence ID" value="KKU64562.1"/>
    <property type="molecule type" value="Genomic_DNA"/>
</dbReference>